<evidence type="ECO:0000256" key="8">
    <source>
        <dbReference type="ARBA" id="ARBA00022989"/>
    </source>
</evidence>
<sequence length="250" mass="26087">MDVAYGRSTVATGGEARFRASFPALVDAPPHVPPPAPAVRYGDQRRPNFTAIGTVLALHAVLLVGLVKADVIPLHRKAPPPLVVDLIAEPPAPPPPPSATPEPVVQQVQPPQPTIVSPPPLVATPAPPPQVAIVAEAPPPQAVVVAAAPRVAAVSAPVSVDLSTKLVSGKPPRYPIESRRHKEQGTVVLRLTLGLDGGVEAISVAQSSGFDRLDQAALDAVRRWRWSPTVQGGQPVQVRGMVPIPFVLQG</sequence>
<evidence type="ECO:0000256" key="7">
    <source>
        <dbReference type="ARBA" id="ARBA00022927"/>
    </source>
</evidence>
<dbReference type="GO" id="GO:0031992">
    <property type="term" value="F:energy transducer activity"/>
    <property type="evidence" value="ECO:0007669"/>
    <property type="project" value="TreeGrafter"/>
</dbReference>
<dbReference type="SUPFAM" id="SSF74653">
    <property type="entry name" value="TolA/TonB C-terminal domain"/>
    <property type="match status" value="1"/>
</dbReference>
<evidence type="ECO:0000313" key="14">
    <source>
        <dbReference type="Proteomes" id="UP000318681"/>
    </source>
</evidence>
<dbReference type="GO" id="GO:0015031">
    <property type="term" value="P:protein transport"/>
    <property type="evidence" value="ECO:0007669"/>
    <property type="project" value="UniProtKB-KW"/>
</dbReference>
<feature type="compositionally biased region" description="Pro residues" evidence="10">
    <location>
        <begin position="90"/>
        <end position="100"/>
    </location>
</feature>
<keyword evidence="3" id="KW-0813">Transport</keyword>
<comment type="similarity">
    <text evidence="2">Belongs to the TonB family.</text>
</comment>
<evidence type="ECO:0000256" key="4">
    <source>
        <dbReference type="ARBA" id="ARBA00022475"/>
    </source>
</evidence>
<protein>
    <submittedName>
        <fullName evidence="13">Energy transducer TonB</fullName>
    </submittedName>
</protein>
<reference evidence="13 14" key="1">
    <citation type="submission" date="2019-07" db="EMBL/GenBank/DDBJ databases">
        <title>Sphingomonas solaris sp. nov., isolated from a solar panel from Boston, Massachusetts.</title>
        <authorList>
            <person name="Tanner K."/>
            <person name="Pascual J."/>
            <person name="Mancuso C."/>
            <person name="Pereto J."/>
            <person name="Khalil A."/>
            <person name="Vilanova C."/>
        </authorList>
    </citation>
    <scope>NUCLEOTIDE SEQUENCE [LARGE SCALE GENOMIC DNA]</scope>
    <source>
        <strain evidence="13 14">R4DWN</strain>
    </source>
</reference>
<keyword evidence="8 11" id="KW-1133">Transmembrane helix</keyword>
<gene>
    <name evidence="13" type="ORF">FOY91_19080</name>
</gene>
<evidence type="ECO:0000256" key="2">
    <source>
        <dbReference type="ARBA" id="ARBA00006555"/>
    </source>
</evidence>
<keyword evidence="14" id="KW-1185">Reference proteome</keyword>
<dbReference type="AlphaFoldDB" id="A0A558QTI1"/>
<evidence type="ECO:0000256" key="1">
    <source>
        <dbReference type="ARBA" id="ARBA00004383"/>
    </source>
</evidence>
<dbReference type="Proteomes" id="UP000318681">
    <property type="component" value="Unassembled WGS sequence"/>
</dbReference>
<evidence type="ECO:0000256" key="6">
    <source>
        <dbReference type="ARBA" id="ARBA00022692"/>
    </source>
</evidence>
<keyword evidence="4" id="KW-1003">Cell membrane</keyword>
<organism evidence="13 14">
    <name type="scientific">Alterirhizorhabdus solaris</name>
    <dbReference type="NCBI Taxonomy" id="2529389"/>
    <lineage>
        <taxon>Bacteria</taxon>
        <taxon>Pseudomonadati</taxon>
        <taxon>Pseudomonadota</taxon>
        <taxon>Alphaproteobacteria</taxon>
        <taxon>Sphingomonadales</taxon>
        <taxon>Rhizorhabdaceae</taxon>
        <taxon>Alterirhizorhabdus</taxon>
    </lineage>
</organism>
<dbReference type="NCBIfam" id="TIGR01352">
    <property type="entry name" value="tonB_Cterm"/>
    <property type="match status" value="1"/>
</dbReference>
<evidence type="ECO:0000313" key="13">
    <source>
        <dbReference type="EMBL" id="TVV70453.1"/>
    </source>
</evidence>
<feature type="domain" description="TonB C-terminal" evidence="12">
    <location>
        <begin position="159"/>
        <end position="250"/>
    </location>
</feature>
<comment type="subcellular location">
    <subcellularLocation>
        <location evidence="1">Cell inner membrane</location>
        <topology evidence="1">Single-pass membrane protein</topology>
        <orientation evidence="1">Periplasmic side</orientation>
    </subcellularLocation>
</comment>
<evidence type="ECO:0000256" key="3">
    <source>
        <dbReference type="ARBA" id="ARBA00022448"/>
    </source>
</evidence>
<evidence type="ECO:0000259" key="12">
    <source>
        <dbReference type="PROSITE" id="PS52015"/>
    </source>
</evidence>
<keyword evidence="6 11" id="KW-0812">Transmembrane</keyword>
<accession>A0A558QTI1</accession>
<dbReference type="PANTHER" id="PTHR33446">
    <property type="entry name" value="PROTEIN TONB-RELATED"/>
    <property type="match status" value="1"/>
</dbReference>
<dbReference type="OrthoDB" id="9792439at2"/>
<dbReference type="InterPro" id="IPR006260">
    <property type="entry name" value="TonB/TolA_C"/>
</dbReference>
<dbReference type="GO" id="GO:0098797">
    <property type="term" value="C:plasma membrane protein complex"/>
    <property type="evidence" value="ECO:0007669"/>
    <property type="project" value="TreeGrafter"/>
</dbReference>
<dbReference type="PANTHER" id="PTHR33446:SF2">
    <property type="entry name" value="PROTEIN TONB"/>
    <property type="match status" value="1"/>
</dbReference>
<evidence type="ECO:0000256" key="9">
    <source>
        <dbReference type="ARBA" id="ARBA00023136"/>
    </source>
</evidence>
<feature type="region of interest" description="Disordered" evidence="10">
    <location>
        <begin position="88"/>
        <end position="112"/>
    </location>
</feature>
<evidence type="ECO:0000256" key="10">
    <source>
        <dbReference type="SAM" id="MobiDB-lite"/>
    </source>
</evidence>
<dbReference type="EMBL" id="VNIM01000124">
    <property type="protein sequence ID" value="TVV70453.1"/>
    <property type="molecule type" value="Genomic_DNA"/>
</dbReference>
<dbReference type="Pfam" id="PF03544">
    <property type="entry name" value="TonB_C"/>
    <property type="match status" value="1"/>
</dbReference>
<evidence type="ECO:0000256" key="11">
    <source>
        <dbReference type="SAM" id="Phobius"/>
    </source>
</evidence>
<comment type="caution">
    <text evidence="13">The sequence shown here is derived from an EMBL/GenBank/DDBJ whole genome shotgun (WGS) entry which is preliminary data.</text>
</comment>
<evidence type="ECO:0000256" key="5">
    <source>
        <dbReference type="ARBA" id="ARBA00022519"/>
    </source>
</evidence>
<keyword evidence="5" id="KW-0997">Cell inner membrane</keyword>
<feature type="transmembrane region" description="Helical" evidence="11">
    <location>
        <begin position="49"/>
        <end position="67"/>
    </location>
</feature>
<dbReference type="GO" id="GO:0055085">
    <property type="term" value="P:transmembrane transport"/>
    <property type="evidence" value="ECO:0007669"/>
    <property type="project" value="InterPro"/>
</dbReference>
<dbReference type="PROSITE" id="PS52015">
    <property type="entry name" value="TONB_CTD"/>
    <property type="match status" value="1"/>
</dbReference>
<dbReference type="Gene3D" id="3.30.1150.10">
    <property type="match status" value="1"/>
</dbReference>
<proteinExistence type="inferred from homology"/>
<dbReference type="InterPro" id="IPR037682">
    <property type="entry name" value="TonB_C"/>
</dbReference>
<dbReference type="InterPro" id="IPR051045">
    <property type="entry name" value="TonB-dependent_transducer"/>
</dbReference>
<keyword evidence="9 11" id="KW-0472">Membrane</keyword>
<name>A0A558QTI1_9SPHN</name>
<keyword evidence="7" id="KW-0653">Protein transport</keyword>